<proteinExistence type="predicted"/>
<comment type="caution">
    <text evidence="1">The sequence shown here is derived from an EMBL/GenBank/DDBJ whole genome shotgun (WGS) entry which is preliminary data.</text>
</comment>
<organism evidence="1 2">
    <name type="scientific">Steinernema hermaphroditum</name>
    <dbReference type="NCBI Taxonomy" id="289476"/>
    <lineage>
        <taxon>Eukaryota</taxon>
        <taxon>Metazoa</taxon>
        <taxon>Ecdysozoa</taxon>
        <taxon>Nematoda</taxon>
        <taxon>Chromadorea</taxon>
        <taxon>Rhabditida</taxon>
        <taxon>Tylenchina</taxon>
        <taxon>Panagrolaimomorpha</taxon>
        <taxon>Strongyloidoidea</taxon>
        <taxon>Steinernematidae</taxon>
        <taxon>Steinernema</taxon>
    </lineage>
</organism>
<evidence type="ECO:0000313" key="1">
    <source>
        <dbReference type="EMBL" id="KAK0415866.1"/>
    </source>
</evidence>
<protein>
    <submittedName>
        <fullName evidence="1">Uncharacterized protein</fullName>
    </submittedName>
</protein>
<dbReference type="EMBL" id="JAUCMV010000002">
    <property type="protein sequence ID" value="KAK0415866.1"/>
    <property type="molecule type" value="Genomic_DNA"/>
</dbReference>
<dbReference type="AlphaFoldDB" id="A0AA39I137"/>
<keyword evidence="2" id="KW-1185">Reference proteome</keyword>
<reference evidence="1" key="1">
    <citation type="submission" date="2023-06" db="EMBL/GenBank/DDBJ databases">
        <title>Genomic analysis of the entomopathogenic nematode Steinernema hermaphroditum.</title>
        <authorList>
            <person name="Schwarz E.M."/>
            <person name="Heppert J.K."/>
            <person name="Baniya A."/>
            <person name="Schwartz H.T."/>
            <person name="Tan C.-H."/>
            <person name="Antoshechkin I."/>
            <person name="Sternberg P.W."/>
            <person name="Goodrich-Blair H."/>
            <person name="Dillman A.R."/>
        </authorList>
    </citation>
    <scope>NUCLEOTIDE SEQUENCE</scope>
    <source>
        <strain evidence="1">PS9179</strain>
        <tissue evidence="1">Whole animal</tissue>
    </source>
</reference>
<sequence length="195" mass="22509">MVSPGTPAVTRFIEADAITYNFVKKRKPELLLEMFGMERCRKLEKRDVALVMCLVLTRCKKLFCKEAGRVRNKYFPPEAFVGFKDYSFTFNPRLSLAEAVIGAEQQARSKIIWQLAPLHPYALLLLLLLWRRSDKQPAERCWYLRPPRCSTTGKRRRDECVVSIDRGTYKQQGRRLAALSFRPSVCLSVARFASA</sequence>
<name>A0AA39I137_9BILA</name>
<gene>
    <name evidence="1" type="ORF">QR680_012162</name>
</gene>
<dbReference type="Proteomes" id="UP001175271">
    <property type="component" value="Unassembled WGS sequence"/>
</dbReference>
<evidence type="ECO:0000313" key="2">
    <source>
        <dbReference type="Proteomes" id="UP001175271"/>
    </source>
</evidence>
<accession>A0AA39I137</accession>